<accession>A0ABW0K6D1</accession>
<dbReference type="InterPro" id="IPR045527">
    <property type="entry name" value="DUF6470"/>
</dbReference>
<dbReference type="Proteomes" id="UP001596044">
    <property type="component" value="Unassembled WGS sequence"/>
</dbReference>
<reference evidence="2" key="1">
    <citation type="journal article" date="2019" name="Int. J. Syst. Evol. Microbiol.">
        <title>The Global Catalogue of Microorganisms (GCM) 10K type strain sequencing project: providing services to taxonomists for standard genome sequencing and annotation.</title>
        <authorList>
            <consortium name="The Broad Institute Genomics Platform"/>
            <consortium name="The Broad Institute Genome Sequencing Center for Infectious Disease"/>
            <person name="Wu L."/>
            <person name="Ma J."/>
        </authorList>
    </citation>
    <scope>NUCLEOTIDE SEQUENCE [LARGE SCALE GENOMIC DNA]</scope>
    <source>
        <strain evidence="2">KACC 11904</strain>
    </source>
</reference>
<protein>
    <submittedName>
        <fullName evidence="1">DUF6470 family protein</fullName>
    </submittedName>
</protein>
<gene>
    <name evidence="1" type="ORF">ACFPOG_10980</name>
</gene>
<dbReference type="EMBL" id="JBHSMJ010000011">
    <property type="protein sequence ID" value="MFC5448789.1"/>
    <property type="molecule type" value="Genomic_DNA"/>
</dbReference>
<sequence length="188" mass="21147">MELSRLSIHQTNAQIGVQTQPSSFDVQKQDGFMSIEQPSAKMEIHSHLGELSIDSSAAWAALGKGSNLEWSSSIYSQGKNIALQAIAKTVERGHRMAQITNPQNPFAEFAKEDLKQRDPVEYAGSPSYSNVKVHYEARSPDINIEPQKTEIQYTPTKLDVQYRPGSVEVYLKQKNSIDIDVSPYNWYK</sequence>
<organism evidence="1 2">
    <name type="scientific">Paenibacillus aestuarii</name>
    <dbReference type="NCBI Taxonomy" id="516965"/>
    <lineage>
        <taxon>Bacteria</taxon>
        <taxon>Bacillati</taxon>
        <taxon>Bacillota</taxon>
        <taxon>Bacilli</taxon>
        <taxon>Bacillales</taxon>
        <taxon>Paenibacillaceae</taxon>
        <taxon>Paenibacillus</taxon>
    </lineage>
</organism>
<name>A0ABW0K6D1_9BACL</name>
<proteinExistence type="predicted"/>
<dbReference type="Pfam" id="PF20074">
    <property type="entry name" value="DUF6470"/>
    <property type="match status" value="1"/>
</dbReference>
<comment type="caution">
    <text evidence="1">The sequence shown here is derived from an EMBL/GenBank/DDBJ whole genome shotgun (WGS) entry which is preliminary data.</text>
</comment>
<evidence type="ECO:0000313" key="2">
    <source>
        <dbReference type="Proteomes" id="UP001596044"/>
    </source>
</evidence>
<evidence type="ECO:0000313" key="1">
    <source>
        <dbReference type="EMBL" id="MFC5448789.1"/>
    </source>
</evidence>
<dbReference type="RefSeq" id="WP_270884556.1">
    <property type="nucleotide sequence ID" value="NZ_JAQFVF010000072.1"/>
</dbReference>
<keyword evidence="2" id="KW-1185">Reference proteome</keyword>